<evidence type="ECO:0000313" key="1">
    <source>
        <dbReference type="EMBL" id="KAG0558978.1"/>
    </source>
</evidence>
<proteinExistence type="predicted"/>
<sequence length="101" mass="11182">MERVGDYNSAVVGEEQYYNRRAAATEPGILAPRIFFSHSPHTRSPTPPCCYYYPAAAPLAAPWLPCRYVIQPGATAAHLTPLSTFPIYNPIKSFHGKLHPP</sequence>
<name>A0A8T0GMK1_CERPU</name>
<reference evidence="1" key="1">
    <citation type="submission" date="2020-06" db="EMBL/GenBank/DDBJ databases">
        <title>WGS assembly of Ceratodon purpureus strain R40.</title>
        <authorList>
            <person name="Carey S.B."/>
            <person name="Jenkins J."/>
            <person name="Shu S."/>
            <person name="Lovell J.T."/>
            <person name="Sreedasyam A."/>
            <person name="Maumus F."/>
            <person name="Tiley G.P."/>
            <person name="Fernandez-Pozo N."/>
            <person name="Barry K."/>
            <person name="Chen C."/>
            <person name="Wang M."/>
            <person name="Lipzen A."/>
            <person name="Daum C."/>
            <person name="Saski C.A."/>
            <person name="Payton A.C."/>
            <person name="Mcbreen J.C."/>
            <person name="Conrad R.E."/>
            <person name="Kollar L.M."/>
            <person name="Olsson S."/>
            <person name="Huttunen S."/>
            <person name="Landis J.B."/>
            <person name="Wickett N.J."/>
            <person name="Johnson M.G."/>
            <person name="Rensing S.A."/>
            <person name="Grimwood J."/>
            <person name="Schmutz J."/>
            <person name="Mcdaniel S.F."/>
        </authorList>
    </citation>
    <scope>NUCLEOTIDE SEQUENCE</scope>
    <source>
        <strain evidence="1">R40</strain>
    </source>
</reference>
<accession>A0A8T0GMK1</accession>
<comment type="caution">
    <text evidence="1">The sequence shown here is derived from an EMBL/GenBank/DDBJ whole genome shotgun (WGS) entry which is preliminary data.</text>
</comment>
<keyword evidence="2" id="KW-1185">Reference proteome</keyword>
<evidence type="ECO:0000313" key="2">
    <source>
        <dbReference type="Proteomes" id="UP000822688"/>
    </source>
</evidence>
<protein>
    <submittedName>
        <fullName evidence="1">Uncharacterized protein</fullName>
    </submittedName>
</protein>
<organism evidence="1 2">
    <name type="scientific">Ceratodon purpureus</name>
    <name type="common">Fire moss</name>
    <name type="synonym">Dicranum purpureum</name>
    <dbReference type="NCBI Taxonomy" id="3225"/>
    <lineage>
        <taxon>Eukaryota</taxon>
        <taxon>Viridiplantae</taxon>
        <taxon>Streptophyta</taxon>
        <taxon>Embryophyta</taxon>
        <taxon>Bryophyta</taxon>
        <taxon>Bryophytina</taxon>
        <taxon>Bryopsida</taxon>
        <taxon>Dicranidae</taxon>
        <taxon>Pseudoditrichales</taxon>
        <taxon>Ditrichaceae</taxon>
        <taxon>Ceratodon</taxon>
    </lineage>
</organism>
<dbReference type="Proteomes" id="UP000822688">
    <property type="component" value="Chromosome 10"/>
</dbReference>
<dbReference type="AlphaFoldDB" id="A0A8T0GMK1"/>
<dbReference type="EMBL" id="CM026431">
    <property type="protein sequence ID" value="KAG0558978.1"/>
    <property type="molecule type" value="Genomic_DNA"/>
</dbReference>
<gene>
    <name evidence="1" type="ORF">KC19_10G069500</name>
</gene>